<gene>
    <name evidence="2" type="ORF">GCM10025867_18430</name>
</gene>
<feature type="region of interest" description="Disordered" evidence="1">
    <location>
        <begin position="79"/>
        <end position="99"/>
    </location>
</feature>
<dbReference type="EMBL" id="AP027732">
    <property type="protein sequence ID" value="BDZ49602.1"/>
    <property type="molecule type" value="Genomic_DNA"/>
</dbReference>
<evidence type="ECO:0000313" key="2">
    <source>
        <dbReference type="EMBL" id="BDZ49602.1"/>
    </source>
</evidence>
<keyword evidence="3" id="KW-1185">Reference proteome</keyword>
<evidence type="ECO:0000256" key="1">
    <source>
        <dbReference type="SAM" id="MobiDB-lite"/>
    </source>
</evidence>
<dbReference type="Pfam" id="PF20562">
    <property type="entry name" value="DUF6772"/>
    <property type="match status" value="1"/>
</dbReference>
<proteinExistence type="predicted"/>
<dbReference type="Proteomes" id="UP001321486">
    <property type="component" value="Chromosome"/>
</dbReference>
<sequence length="315" mass="34889">MLPTQLDRLPGYFQPLPNVIVADDFDAGLNGWMDLRPNFVGAQFAAHSHEIDLEHWGPVMLSSATFAFAGTHGSASGTYSLRLPTRSPAAPPDQPPAPGSMSLAIKRLSCPAEAARIRIEAVIAYSTVQDRPGLGSEAMRAFGLFIDLQDSEHRFMPGVRFVNAVSGEPVRRWQYYRQTDSTDVDWSYGREGAWHQAGVDPQWFGVRDADGSTSATSWFDGREQRLIYNETDDKINWMPIALEFDLRSRTYVSFTAHGREYAFPPGAGPSLASPYANISGLLNPVFFVETDGDRRVDLYVDSVVVSYATDEEVAR</sequence>
<organism evidence="2 3">
    <name type="scientific">Frondihabitans sucicola</name>
    <dbReference type="NCBI Taxonomy" id="1268041"/>
    <lineage>
        <taxon>Bacteria</taxon>
        <taxon>Bacillati</taxon>
        <taxon>Actinomycetota</taxon>
        <taxon>Actinomycetes</taxon>
        <taxon>Micrococcales</taxon>
        <taxon>Microbacteriaceae</taxon>
        <taxon>Frondihabitans</taxon>
    </lineage>
</organism>
<dbReference type="InterPro" id="IPR046663">
    <property type="entry name" value="DUF6772"/>
</dbReference>
<evidence type="ECO:0000313" key="3">
    <source>
        <dbReference type="Proteomes" id="UP001321486"/>
    </source>
</evidence>
<accession>A0ABM8GN00</accession>
<feature type="compositionally biased region" description="Pro residues" evidence="1">
    <location>
        <begin position="89"/>
        <end position="98"/>
    </location>
</feature>
<reference evidence="3" key="1">
    <citation type="journal article" date="2019" name="Int. J. Syst. Evol. Microbiol.">
        <title>The Global Catalogue of Microorganisms (GCM) 10K type strain sequencing project: providing services to taxonomists for standard genome sequencing and annotation.</title>
        <authorList>
            <consortium name="The Broad Institute Genomics Platform"/>
            <consortium name="The Broad Institute Genome Sequencing Center for Infectious Disease"/>
            <person name="Wu L."/>
            <person name="Ma J."/>
        </authorList>
    </citation>
    <scope>NUCLEOTIDE SEQUENCE [LARGE SCALE GENOMIC DNA]</scope>
    <source>
        <strain evidence="3">NBRC 108728</strain>
    </source>
</reference>
<name>A0ABM8GN00_9MICO</name>
<protein>
    <submittedName>
        <fullName evidence="2">Uncharacterized protein</fullName>
    </submittedName>
</protein>